<name>A0A0R1QRU6_9LACO</name>
<keyword evidence="2" id="KW-1185">Reference proteome</keyword>
<proteinExistence type="predicted"/>
<evidence type="ECO:0000313" key="2">
    <source>
        <dbReference type="Proteomes" id="UP000051790"/>
    </source>
</evidence>
<sequence length="55" mass="5871">MGKVGKIFGTLTPNPTTDKVAFTLAISTAKLPIHGYDETTHSNSALSVFEFNITS</sequence>
<organism evidence="1 2">
    <name type="scientific">Lacticaseibacillus manihotivorans DSM 13343 = JCM 12514</name>
    <dbReference type="NCBI Taxonomy" id="1423769"/>
    <lineage>
        <taxon>Bacteria</taxon>
        <taxon>Bacillati</taxon>
        <taxon>Bacillota</taxon>
        <taxon>Bacilli</taxon>
        <taxon>Lactobacillales</taxon>
        <taxon>Lactobacillaceae</taxon>
        <taxon>Lacticaseibacillus</taxon>
    </lineage>
</organism>
<evidence type="ECO:0000313" key="1">
    <source>
        <dbReference type="EMBL" id="KRL45098.1"/>
    </source>
</evidence>
<dbReference type="EMBL" id="AZEU01000134">
    <property type="protein sequence ID" value="KRL45098.1"/>
    <property type="molecule type" value="Genomic_DNA"/>
</dbReference>
<accession>A0A0R1QRU6</accession>
<comment type="caution">
    <text evidence="1">The sequence shown here is derived from an EMBL/GenBank/DDBJ whole genome shotgun (WGS) entry which is preliminary data.</text>
</comment>
<dbReference type="AlphaFoldDB" id="A0A0R1QRU6"/>
<gene>
    <name evidence="1" type="ORF">FD01_GL000888</name>
</gene>
<reference evidence="1 2" key="1">
    <citation type="journal article" date="2015" name="Genome Announc.">
        <title>Expanding the biotechnology potential of lactobacilli through comparative genomics of 213 strains and associated genera.</title>
        <authorList>
            <person name="Sun Z."/>
            <person name="Harris H.M."/>
            <person name="McCann A."/>
            <person name="Guo C."/>
            <person name="Argimon S."/>
            <person name="Zhang W."/>
            <person name="Yang X."/>
            <person name="Jeffery I.B."/>
            <person name="Cooney J.C."/>
            <person name="Kagawa T.F."/>
            <person name="Liu W."/>
            <person name="Song Y."/>
            <person name="Salvetti E."/>
            <person name="Wrobel A."/>
            <person name="Rasinkangas P."/>
            <person name="Parkhill J."/>
            <person name="Rea M.C."/>
            <person name="O'Sullivan O."/>
            <person name="Ritari J."/>
            <person name="Douillard F.P."/>
            <person name="Paul Ross R."/>
            <person name="Yang R."/>
            <person name="Briner A.E."/>
            <person name="Felis G.E."/>
            <person name="de Vos W.M."/>
            <person name="Barrangou R."/>
            <person name="Klaenhammer T.R."/>
            <person name="Caufield P.W."/>
            <person name="Cui Y."/>
            <person name="Zhang H."/>
            <person name="O'Toole P.W."/>
        </authorList>
    </citation>
    <scope>NUCLEOTIDE SEQUENCE [LARGE SCALE GENOMIC DNA]</scope>
    <source>
        <strain evidence="1 2">DSM 13343</strain>
    </source>
</reference>
<protein>
    <submittedName>
        <fullName evidence="1">Uncharacterized protein</fullName>
    </submittedName>
</protein>
<dbReference type="Proteomes" id="UP000051790">
    <property type="component" value="Unassembled WGS sequence"/>
</dbReference>